<dbReference type="Pfam" id="PF02181">
    <property type="entry name" value="FH2"/>
    <property type="match status" value="1"/>
</dbReference>
<gene>
    <name evidence="3" type="ORF">AKO1_013956</name>
</gene>
<dbReference type="Gene3D" id="1.20.58.2220">
    <property type="entry name" value="Formin, FH2 domain"/>
    <property type="match status" value="1"/>
</dbReference>
<dbReference type="EMBL" id="JAOPGA020000979">
    <property type="protein sequence ID" value="KAL0483712.1"/>
    <property type="molecule type" value="Genomic_DNA"/>
</dbReference>
<protein>
    <submittedName>
        <fullName evidence="3">Formin-like protein</fullName>
    </submittedName>
</protein>
<name>A0AAW2Z4Y2_9EUKA</name>
<feature type="compositionally biased region" description="Polar residues" evidence="1">
    <location>
        <begin position="55"/>
        <end position="71"/>
    </location>
</feature>
<evidence type="ECO:0000313" key="4">
    <source>
        <dbReference type="Proteomes" id="UP001431209"/>
    </source>
</evidence>
<dbReference type="InterPro" id="IPR042201">
    <property type="entry name" value="FH2_Formin_sf"/>
</dbReference>
<comment type="caution">
    <text evidence="3">The sequence shown here is derived from an EMBL/GenBank/DDBJ whole genome shotgun (WGS) entry which is preliminary data.</text>
</comment>
<dbReference type="PANTHER" id="PTHR45725:SF1">
    <property type="entry name" value="DISHEVELLED ASSOCIATED ACTIVATOR OF MORPHOGENESIS, ISOFORM D"/>
    <property type="match status" value="1"/>
</dbReference>
<organism evidence="3 4">
    <name type="scientific">Acrasis kona</name>
    <dbReference type="NCBI Taxonomy" id="1008807"/>
    <lineage>
        <taxon>Eukaryota</taxon>
        <taxon>Discoba</taxon>
        <taxon>Heterolobosea</taxon>
        <taxon>Tetramitia</taxon>
        <taxon>Eutetramitia</taxon>
        <taxon>Acrasidae</taxon>
        <taxon>Acrasis</taxon>
    </lineage>
</organism>
<proteinExistence type="predicted"/>
<dbReference type="SUPFAM" id="SSF101447">
    <property type="entry name" value="Formin homology 2 domain (FH2 domain)"/>
    <property type="match status" value="1"/>
</dbReference>
<reference evidence="3 4" key="1">
    <citation type="submission" date="2024-03" db="EMBL/GenBank/DDBJ databases">
        <title>The Acrasis kona genome and developmental transcriptomes reveal deep origins of eukaryotic multicellular pathways.</title>
        <authorList>
            <person name="Sheikh S."/>
            <person name="Fu C.-J."/>
            <person name="Brown M.W."/>
            <person name="Baldauf S.L."/>
        </authorList>
    </citation>
    <scope>NUCLEOTIDE SEQUENCE [LARGE SCALE GENOMIC DNA]</scope>
    <source>
        <strain evidence="3 4">ATCC MYA-3509</strain>
    </source>
</reference>
<dbReference type="SMART" id="SM00498">
    <property type="entry name" value="FH2"/>
    <property type="match status" value="1"/>
</dbReference>
<keyword evidence="4" id="KW-1185">Reference proteome</keyword>
<dbReference type="AlphaFoldDB" id="A0AAW2Z4Y2"/>
<accession>A0AAW2Z4Y2</accession>
<feature type="compositionally biased region" description="Basic and acidic residues" evidence="1">
    <location>
        <begin position="39"/>
        <end position="54"/>
    </location>
</feature>
<sequence length="569" mass="63365">MEVITLSLHYLVAQLVQNSITTNNLREQDDEEEEEDQMDEQRSAPVKEDSKIDGNKSNATIMQVKQVPSEQNSDKNLKCEPPSIIIQKEDLPNCAPPPPPPPPPMLGAGPPPPPPPLGGGLPPMGMNSSLPSLPTKKPTKVVRSFFFEPLSKNPNDLKETIFIKKNIALDSNDILDTLDADMLENMFAANSNVSKVDAAPAVPKKNYISVIEDSNRSHAISLRLGSLKNQGLSVDKIAAAVLSMDDSVLEEGALESLAVISPTNEELTTLRNLGDVDHGVLQEPEQLFFKLINLNNIPARLTCWLFTLRFDKSLSRMDESIEIILSACVEVGESKKWLSILSLILTVGNYMNGGKKGKNYGFKLSSLVRLNDTKATDGSHSTLLQFLVQWVEKSHPHLLDVDSELTNVSSACKTILSSIKEDASKAREGVNLINEQVRSINNSNSCSEFETLFKNKMMSFNQSASDRLKLVENKITSSQEKLCNLAKLYNESEQEILAEPDKFFQHIDNFVQLFKQCISNLNEKRKMEEQKLLRRSRASFRFSKALDDENGDAWKKLMSDISTFDDVTK</sequence>
<evidence type="ECO:0000313" key="3">
    <source>
        <dbReference type="EMBL" id="KAL0483712.1"/>
    </source>
</evidence>
<dbReference type="PANTHER" id="PTHR45725">
    <property type="entry name" value="FORMIN HOMOLOGY 2 FAMILY MEMBER"/>
    <property type="match status" value="1"/>
</dbReference>
<evidence type="ECO:0000256" key="1">
    <source>
        <dbReference type="SAM" id="MobiDB-lite"/>
    </source>
</evidence>
<dbReference type="Proteomes" id="UP001431209">
    <property type="component" value="Unassembled WGS sequence"/>
</dbReference>
<dbReference type="InterPro" id="IPR015425">
    <property type="entry name" value="FH2_Formin"/>
</dbReference>
<evidence type="ECO:0000259" key="2">
    <source>
        <dbReference type="PROSITE" id="PS51444"/>
    </source>
</evidence>
<feature type="region of interest" description="Disordered" evidence="1">
    <location>
        <begin position="23"/>
        <end position="135"/>
    </location>
</feature>
<dbReference type="InterPro" id="IPR051425">
    <property type="entry name" value="Formin_Homology"/>
</dbReference>
<feature type="compositionally biased region" description="Pro residues" evidence="1">
    <location>
        <begin position="94"/>
        <end position="117"/>
    </location>
</feature>
<feature type="compositionally biased region" description="Acidic residues" evidence="1">
    <location>
        <begin position="28"/>
        <end position="38"/>
    </location>
</feature>
<dbReference type="PROSITE" id="PS51444">
    <property type="entry name" value="FH2"/>
    <property type="match status" value="1"/>
</dbReference>
<feature type="domain" description="FH2" evidence="2">
    <location>
        <begin position="132"/>
        <end position="540"/>
    </location>
</feature>